<evidence type="ECO:0000313" key="1">
    <source>
        <dbReference type="EMBL" id="NYH09926.1"/>
    </source>
</evidence>
<reference evidence="1 2" key="1">
    <citation type="submission" date="2020-07" db="EMBL/GenBank/DDBJ databases">
        <title>Exploring microbial biodiversity for novel pathways involved in the catabolism of aromatic compounds derived from lignin.</title>
        <authorList>
            <person name="Elkins J."/>
        </authorList>
    </citation>
    <scope>NUCLEOTIDE SEQUENCE [LARGE SCALE GENOMIC DNA]</scope>
    <source>
        <strain evidence="1 2">VanB</strain>
    </source>
</reference>
<dbReference type="EMBL" id="JACCAT010000001">
    <property type="protein sequence ID" value="NYH09926.1"/>
    <property type="molecule type" value="Genomic_DNA"/>
</dbReference>
<name>A0A7Y9VWL3_9PSED</name>
<proteinExistence type="predicted"/>
<dbReference type="Proteomes" id="UP000553035">
    <property type="component" value="Unassembled WGS sequence"/>
</dbReference>
<organism evidence="1 2">
    <name type="scientific">Pseudomonas moraviensis</name>
    <dbReference type="NCBI Taxonomy" id="321662"/>
    <lineage>
        <taxon>Bacteria</taxon>
        <taxon>Pseudomonadati</taxon>
        <taxon>Pseudomonadota</taxon>
        <taxon>Gammaproteobacteria</taxon>
        <taxon>Pseudomonadales</taxon>
        <taxon>Pseudomonadaceae</taxon>
        <taxon>Pseudomonas</taxon>
    </lineage>
</organism>
<dbReference type="AlphaFoldDB" id="A0A7Y9VWL3"/>
<sequence length="31" mass="3681">MFLYRATASVIFLRAQYLFHFLSERKGSSLQ</sequence>
<accession>A0A7Y9VWL3</accession>
<comment type="caution">
    <text evidence="1">The sequence shown here is derived from an EMBL/GenBank/DDBJ whole genome shotgun (WGS) entry which is preliminary data.</text>
</comment>
<protein>
    <submittedName>
        <fullName evidence="1">Uncharacterized protein</fullName>
    </submittedName>
</protein>
<evidence type="ECO:0000313" key="2">
    <source>
        <dbReference type="Proteomes" id="UP000553035"/>
    </source>
</evidence>
<gene>
    <name evidence="1" type="ORF">GGI52_002969</name>
</gene>